<reference evidence="1 2" key="1">
    <citation type="journal article" date="2024" name="ISME J.">
        <title>Tailless and filamentous prophages are predominant in marine Vibrio.</title>
        <authorList>
            <person name="Steensen K."/>
            <person name="Seneca J."/>
            <person name="Bartlau N."/>
            <person name="Yu X.A."/>
            <person name="Hussain F.A."/>
            <person name="Polz M.F."/>
        </authorList>
    </citation>
    <scope>NUCLEOTIDE SEQUENCE [LARGE SCALE GENOMIC DNA]</scope>
    <source>
        <strain evidence="1 2">10N.239.312.F12</strain>
    </source>
</reference>
<gene>
    <name evidence="1" type="ORF">AB6D66_00385</name>
</gene>
<sequence>MSLSKFIQMSHGINPTFLNEVNVASMNEQQRAISSEVVQQNRCFDNCFQLAMHLDVTYVLGVYHHLIPIEHAWLKVGDVYIDPTLETVTGEVKGTYLSLVEVRASELIDFVVEVQDITNANAAYPPMFEHIKHHPEFRGRFISNRERSAFFDPKIVNI</sequence>
<proteinExistence type="predicted"/>
<organism evidence="1 2">
    <name type="scientific">Vibrio pomeroyi</name>
    <dbReference type="NCBI Taxonomy" id="198832"/>
    <lineage>
        <taxon>Bacteria</taxon>
        <taxon>Pseudomonadati</taxon>
        <taxon>Pseudomonadota</taxon>
        <taxon>Gammaproteobacteria</taxon>
        <taxon>Vibrionales</taxon>
        <taxon>Vibrionaceae</taxon>
        <taxon>Vibrio</taxon>
    </lineage>
</organism>
<dbReference type="Proteomes" id="UP001570071">
    <property type="component" value="Unassembled WGS sequence"/>
</dbReference>
<evidence type="ECO:0000313" key="1">
    <source>
        <dbReference type="EMBL" id="MEZ8719501.1"/>
    </source>
</evidence>
<keyword evidence="2" id="KW-1185">Reference proteome</keyword>
<dbReference type="RefSeq" id="WP_269337255.1">
    <property type="nucleotide sequence ID" value="NZ_JBFSSG010000001.1"/>
</dbReference>
<evidence type="ECO:0000313" key="2">
    <source>
        <dbReference type="Proteomes" id="UP001570071"/>
    </source>
</evidence>
<name>A0ABV4MQV0_9VIBR</name>
<dbReference type="EMBL" id="JBFSSG010000001">
    <property type="protein sequence ID" value="MEZ8719501.1"/>
    <property type="molecule type" value="Genomic_DNA"/>
</dbReference>
<accession>A0ABV4MQV0</accession>
<protein>
    <submittedName>
        <fullName evidence="1">Uncharacterized protein</fullName>
    </submittedName>
</protein>
<comment type="caution">
    <text evidence="1">The sequence shown here is derived from an EMBL/GenBank/DDBJ whole genome shotgun (WGS) entry which is preliminary data.</text>
</comment>